<keyword evidence="9" id="KW-1185">Reference proteome</keyword>
<dbReference type="Proteomes" id="UP001151532">
    <property type="component" value="Chromosome 6"/>
</dbReference>
<protein>
    <submittedName>
        <fullName evidence="8">TRANSCRIPTION FACTOR BHLH130</fullName>
    </submittedName>
</protein>
<feature type="compositionally biased region" description="Polar residues" evidence="6">
    <location>
        <begin position="1"/>
        <end position="18"/>
    </location>
</feature>
<organism evidence="8 9">
    <name type="scientific">Salix purpurea</name>
    <name type="common">Purple osier willow</name>
    <dbReference type="NCBI Taxonomy" id="77065"/>
    <lineage>
        <taxon>Eukaryota</taxon>
        <taxon>Viridiplantae</taxon>
        <taxon>Streptophyta</taxon>
        <taxon>Embryophyta</taxon>
        <taxon>Tracheophyta</taxon>
        <taxon>Spermatophyta</taxon>
        <taxon>Magnoliopsida</taxon>
        <taxon>eudicotyledons</taxon>
        <taxon>Gunneridae</taxon>
        <taxon>Pentapetalae</taxon>
        <taxon>rosids</taxon>
        <taxon>fabids</taxon>
        <taxon>Malpighiales</taxon>
        <taxon>Salicaceae</taxon>
        <taxon>Saliceae</taxon>
        <taxon>Salix</taxon>
    </lineage>
</organism>
<evidence type="ECO:0000256" key="1">
    <source>
        <dbReference type="ARBA" id="ARBA00004123"/>
    </source>
</evidence>
<dbReference type="CDD" id="cd11393">
    <property type="entry name" value="bHLH_AtbHLH_like"/>
    <property type="match status" value="1"/>
</dbReference>
<accession>A0A9Q0Q4L9</accession>
<evidence type="ECO:0000313" key="9">
    <source>
        <dbReference type="Proteomes" id="UP001151532"/>
    </source>
</evidence>
<evidence type="ECO:0000313" key="8">
    <source>
        <dbReference type="EMBL" id="KAJ6699925.1"/>
    </source>
</evidence>
<feature type="domain" description="BHLH" evidence="7">
    <location>
        <begin position="290"/>
        <end position="365"/>
    </location>
</feature>
<dbReference type="InterPro" id="IPR045239">
    <property type="entry name" value="bHLH95_bHLH"/>
</dbReference>
<dbReference type="Pfam" id="PF00010">
    <property type="entry name" value="HLH"/>
    <property type="match status" value="1"/>
</dbReference>
<evidence type="ECO:0000256" key="4">
    <source>
        <dbReference type="ARBA" id="ARBA00023163"/>
    </source>
</evidence>
<evidence type="ECO:0000256" key="6">
    <source>
        <dbReference type="SAM" id="MobiDB-lite"/>
    </source>
</evidence>
<dbReference type="GO" id="GO:0000978">
    <property type="term" value="F:RNA polymerase II cis-regulatory region sequence-specific DNA binding"/>
    <property type="evidence" value="ECO:0007669"/>
    <property type="project" value="TreeGrafter"/>
</dbReference>
<dbReference type="AlphaFoldDB" id="A0A9Q0Q4L9"/>
<dbReference type="GO" id="GO:0046983">
    <property type="term" value="F:protein dimerization activity"/>
    <property type="evidence" value="ECO:0007669"/>
    <property type="project" value="InterPro"/>
</dbReference>
<evidence type="ECO:0000259" key="7">
    <source>
        <dbReference type="PROSITE" id="PS50888"/>
    </source>
</evidence>
<evidence type="ECO:0000256" key="3">
    <source>
        <dbReference type="ARBA" id="ARBA00023125"/>
    </source>
</evidence>
<reference evidence="8" key="2">
    <citation type="journal article" date="2023" name="Int. J. Mol. Sci.">
        <title>De Novo Assembly and Annotation of 11 Diverse Shrub Willow (Salix) Genomes Reveals Novel Gene Organization in Sex-Linked Regions.</title>
        <authorList>
            <person name="Hyden B."/>
            <person name="Feng K."/>
            <person name="Yates T.B."/>
            <person name="Jawdy S."/>
            <person name="Cereghino C."/>
            <person name="Smart L.B."/>
            <person name="Muchero W."/>
        </authorList>
    </citation>
    <scope>NUCLEOTIDE SEQUENCE</scope>
    <source>
        <tissue evidence="8">Shoot tip</tissue>
    </source>
</reference>
<sequence>MDSSSSHIYHQQNNQPSSGLLRFRSAPSSHLANFTDNGVDDDSVLNFQELEDKSAARVREEAVNYSTFTRSYPGLPPHYPRQSSTAGSSAMDSSYGLIGSITMGHQEQVGKVDSNLARQNSSPAGLFGNLHVQNGYPTIKGVGNYSGLNGSNGEASPRLQSQLSFSSRAPSSLGLLSQISEIGSESMEAGSPDSGKLTSVNVDSRFYRSHRFSYGGWNDSHLSENFSSTNREQENGNSFSNAQNGELGNRTRVLSHHLSLPRTSVEMVSSEKFLHFQDSVPCKIRAKRGCATHPRSIAERVRRTRISERMRKLQELVPNMDKVGYFHTRFIFKVFLEILYFHFSLWQQTNTADMLDLAVVYIKDLQKQYKVWRSKTKNKIGCRNYFQIYHLSFTNLCNFADTK</sequence>
<feature type="region of interest" description="Disordered" evidence="6">
    <location>
        <begin position="1"/>
        <end position="22"/>
    </location>
</feature>
<dbReference type="SUPFAM" id="SSF47459">
    <property type="entry name" value="HLH, helix-loop-helix DNA-binding domain"/>
    <property type="match status" value="1"/>
</dbReference>
<dbReference type="EMBL" id="JAPFFK010000017">
    <property type="protein sequence ID" value="KAJ6699925.1"/>
    <property type="molecule type" value="Genomic_DNA"/>
</dbReference>
<gene>
    <name evidence="8" type="ORF">OIU79_013052</name>
</gene>
<dbReference type="PANTHER" id="PTHR16223">
    <property type="entry name" value="TRANSCRIPTION FACTOR BHLH83-RELATED"/>
    <property type="match status" value="1"/>
</dbReference>
<keyword evidence="4" id="KW-0804">Transcription</keyword>
<comment type="subcellular location">
    <subcellularLocation>
        <location evidence="1">Nucleus</location>
    </subcellularLocation>
</comment>
<reference evidence="8" key="1">
    <citation type="submission" date="2022-11" db="EMBL/GenBank/DDBJ databases">
        <authorList>
            <person name="Hyden B.L."/>
            <person name="Feng K."/>
            <person name="Yates T."/>
            <person name="Jawdy S."/>
            <person name="Smart L.B."/>
            <person name="Muchero W."/>
        </authorList>
    </citation>
    <scope>NUCLEOTIDE SEQUENCE</scope>
    <source>
        <tissue evidence="8">Shoot tip</tissue>
    </source>
</reference>
<dbReference type="GO" id="GO:0000981">
    <property type="term" value="F:DNA-binding transcription factor activity, RNA polymerase II-specific"/>
    <property type="evidence" value="ECO:0007669"/>
    <property type="project" value="TreeGrafter"/>
</dbReference>
<comment type="caution">
    <text evidence="8">The sequence shown here is derived from an EMBL/GenBank/DDBJ whole genome shotgun (WGS) entry which is preliminary data.</text>
</comment>
<keyword evidence="5" id="KW-0539">Nucleus</keyword>
<dbReference type="OrthoDB" id="2019494at2759"/>
<keyword evidence="2" id="KW-0805">Transcription regulation</keyword>
<dbReference type="InterPro" id="IPR045843">
    <property type="entry name" value="IND-like"/>
</dbReference>
<proteinExistence type="predicted"/>
<dbReference type="InterPro" id="IPR011598">
    <property type="entry name" value="bHLH_dom"/>
</dbReference>
<dbReference type="Gene3D" id="4.10.280.10">
    <property type="entry name" value="Helix-loop-helix DNA-binding domain"/>
    <property type="match status" value="1"/>
</dbReference>
<evidence type="ECO:0000256" key="5">
    <source>
        <dbReference type="ARBA" id="ARBA00023242"/>
    </source>
</evidence>
<dbReference type="PROSITE" id="PS50888">
    <property type="entry name" value="BHLH"/>
    <property type="match status" value="1"/>
</dbReference>
<evidence type="ECO:0000256" key="2">
    <source>
        <dbReference type="ARBA" id="ARBA00023015"/>
    </source>
</evidence>
<dbReference type="InterPro" id="IPR036638">
    <property type="entry name" value="HLH_DNA-bd_sf"/>
</dbReference>
<dbReference type="SMART" id="SM00353">
    <property type="entry name" value="HLH"/>
    <property type="match status" value="1"/>
</dbReference>
<name>A0A9Q0Q4L9_SALPP</name>
<keyword evidence="3" id="KW-0238">DNA-binding</keyword>
<dbReference type="GO" id="GO:0005634">
    <property type="term" value="C:nucleus"/>
    <property type="evidence" value="ECO:0007669"/>
    <property type="project" value="UniProtKB-SubCell"/>
</dbReference>
<feature type="region of interest" description="Disordered" evidence="6">
    <location>
        <begin position="225"/>
        <end position="246"/>
    </location>
</feature>
<dbReference type="PANTHER" id="PTHR16223:SF125">
    <property type="entry name" value="OS08G0506700 PROTEIN"/>
    <property type="match status" value="1"/>
</dbReference>